<dbReference type="GO" id="GO:0030246">
    <property type="term" value="F:carbohydrate binding"/>
    <property type="evidence" value="ECO:0007669"/>
    <property type="project" value="UniProtKB-KW"/>
</dbReference>
<proteinExistence type="evidence at transcript level"/>
<dbReference type="Gene3D" id="3.10.100.10">
    <property type="entry name" value="Mannose-Binding Protein A, subunit A"/>
    <property type="match status" value="1"/>
</dbReference>
<dbReference type="InterPro" id="IPR016187">
    <property type="entry name" value="CTDL_fold"/>
</dbReference>
<reference evidence="4" key="2">
    <citation type="submission" date="2014-01" db="EMBL/GenBank/DDBJ databases">
        <authorList>
            <person name="Wang X.-W."/>
            <person name="Wang J.-X."/>
        </authorList>
    </citation>
    <scope>NUCLEOTIDE SEQUENCE</scope>
</reference>
<name>X4YJX3_PENJP</name>
<accession>X4YJX3</accession>
<sequence>MRVSRSILLLLVAGVTARNIKVSCPDDFFLVTNQCFKAVLEYRSRWCDARLECSRMNADLASPNDVGSLHEALLSRYGTGHVFWLGGSDSVSEGDWRWVSGKSIPKESWRGVQPDDCCGGEDCALLGTSWNPPLNDNNCSNMRFFVCETTAIVEAFN</sequence>
<feature type="signal peptide" evidence="2">
    <location>
        <begin position="1"/>
        <end position="17"/>
    </location>
</feature>
<dbReference type="PROSITE" id="PS50041">
    <property type="entry name" value="C_TYPE_LECTIN_2"/>
    <property type="match status" value="1"/>
</dbReference>
<dbReference type="SUPFAM" id="SSF56436">
    <property type="entry name" value="C-type lectin-like"/>
    <property type="match status" value="1"/>
</dbReference>
<dbReference type="InterPro" id="IPR001304">
    <property type="entry name" value="C-type_lectin-like"/>
</dbReference>
<dbReference type="SMART" id="SM00034">
    <property type="entry name" value="CLECT"/>
    <property type="match status" value="1"/>
</dbReference>
<evidence type="ECO:0000256" key="1">
    <source>
        <dbReference type="ARBA" id="ARBA00023157"/>
    </source>
</evidence>
<evidence type="ECO:0000256" key="2">
    <source>
        <dbReference type="SAM" id="SignalP"/>
    </source>
</evidence>
<dbReference type="PANTHER" id="PTHR22803">
    <property type="entry name" value="MANNOSE, PHOSPHOLIPASE, LECTIN RECEPTOR RELATED"/>
    <property type="match status" value="1"/>
</dbReference>
<keyword evidence="4" id="KW-0430">Lectin</keyword>
<evidence type="ECO:0000259" key="3">
    <source>
        <dbReference type="PROSITE" id="PS50041"/>
    </source>
</evidence>
<dbReference type="OrthoDB" id="6355241at2759"/>
<feature type="chain" id="PRO_5004952237" evidence="2">
    <location>
        <begin position="18"/>
        <end position="157"/>
    </location>
</feature>
<dbReference type="CDD" id="cd00037">
    <property type="entry name" value="CLECT"/>
    <property type="match status" value="1"/>
</dbReference>
<evidence type="ECO:0000313" key="4">
    <source>
        <dbReference type="EMBL" id="AHV85237.1"/>
    </source>
</evidence>
<dbReference type="AlphaFoldDB" id="X4YJX3"/>
<protein>
    <submittedName>
        <fullName evidence="4">C-type lectin</fullName>
    </submittedName>
</protein>
<dbReference type="PROSITE" id="PS00615">
    <property type="entry name" value="C_TYPE_LECTIN_1"/>
    <property type="match status" value="1"/>
</dbReference>
<dbReference type="Pfam" id="PF00059">
    <property type="entry name" value="Lectin_C"/>
    <property type="match status" value="1"/>
</dbReference>
<dbReference type="InterPro" id="IPR016186">
    <property type="entry name" value="C-type_lectin-like/link_sf"/>
</dbReference>
<dbReference type="InterPro" id="IPR050111">
    <property type="entry name" value="C-type_lectin/snaclec_domain"/>
</dbReference>
<dbReference type="EMBL" id="KJ175168">
    <property type="protein sequence ID" value="AHV85237.1"/>
    <property type="molecule type" value="mRNA"/>
</dbReference>
<feature type="domain" description="C-type lectin" evidence="3">
    <location>
        <begin position="31"/>
        <end position="148"/>
    </location>
</feature>
<reference evidence="4" key="1">
    <citation type="journal article" date="2014" name="J. Biol. Chem.">
        <title>A Shrimp C-type Lectin Inhibits Proliferation of the Hemolymph Microbiota by Maintaining the Expression of Antimicrobial Peptides.</title>
        <authorList>
            <person name="Wang X.W."/>
            <person name="Xu J.D."/>
            <person name="Zhao X.F."/>
            <person name="Vasta G.R."/>
            <person name="Wang J.X."/>
        </authorList>
    </citation>
    <scope>NUCLEOTIDE SEQUENCE</scope>
</reference>
<keyword evidence="1" id="KW-1015">Disulfide bond</keyword>
<dbReference type="InterPro" id="IPR018378">
    <property type="entry name" value="C-type_lectin_CS"/>
</dbReference>
<keyword evidence="2" id="KW-0732">Signal</keyword>
<organism evidence="4">
    <name type="scientific">Penaeus japonicus</name>
    <name type="common">Kuruma prawn</name>
    <name type="synonym">Marsupenaeus japonicus</name>
    <dbReference type="NCBI Taxonomy" id="27405"/>
    <lineage>
        <taxon>Eukaryota</taxon>
        <taxon>Metazoa</taxon>
        <taxon>Ecdysozoa</taxon>
        <taxon>Arthropoda</taxon>
        <taxon>Crustacea</taxon>
        <taxon>Multicrustacea</taxon>
        <taxon>Malacostraca</taxon>
        <taxon>Eumalacostraca</taxon>
        <taxon>Eucarida</taxon>
        <taxon>Decapoda</taxon>
        <taxon>Dendrobranchiata</taxon>
        <taxon>Penaeoidea</taxon>
        <taxon>Penaeidae</taxon>
        <taxon>Penaeus</taxon>
    </lineage>
</organism>